<sequence length="172" mass="19152">MKGIKRDIRLKTIVLMMWGMVNLFIGCGYSQAASDSVNFKVKIEIQQKTCDVNDNNPIHVDFGDMIIKNIDGAMYEQPIPYTLDCDDASSTQGLKLQISGNAANFNSNLLRTSEPNLGLRFKYNNIVFARNAWIDFTYGSQPNLSVVPVAYGQDGLNDGDFTASATFNVEYQ</sequence>
<evidence type="ECO:0000259" key="2">
    <source>
        <dbReference type="Pfam" id="PF00419"/>
    </source>
</evidence>
<dbReference type="InterPro" id="IPR000259">
    <property type="entry name" value="Adhesion_dom_fimbrial"/>
</dbReference>
<dbReference type="RefSeq" id="WP_175442507.1">
    <property type="nucleotide sequence ID" value="NZ_JBALHY010000008.1"/>
</dbReference>
<protein>
    <recommendedName>
        <fullName evidence="2">Fimbrial-type adhesion domain-containing protein</fullName>
    </recommendedName>
</protein>
<keyword evidence="1" id="KW-0472">Membrane</keyword>
<dbReference type="PROSITE" id="PS51257">
    <property type="entry name" value="PROKAR_LIPOPROTEIN"/>
    <property type="match status" value="1"/>
</dbReference>
<dbReference type="InterPro" id="IPR008966">
    <property type="entry name" value="Adhesion_dom_sf"/>
</dbReference>
<dbReference type="GO" id="GO:0009289">
    <property type="term" value="C:pilus"/>
    <property type="evidence" value="ECO:0007669"/>
    <property type="project" value="InterPro"/>
</dbReference>
<dbReference type="Gene3D" id="2.60.40.1090">
    <property type="entry name" value="Fimbrial-type adhesion domain"/>
    <property type="match status" value="1"/>
</dbReference>
<feature type="transmembrane region" description="Helical" evidence="1">
    <location>
        <begin position="12"/>
        <end position="32"/>
    </location>
</feature>
<dbReference type="GO" id="GO:0043709">
    <property type="term" value="P:cell adhesion involved in single-species biofilm formation"/>
    <property type="evidence" value="ECO:0007669"/>
    <property type="project" value="TreeGrafter"/>
</dbReference>
<gene>
    <name evidence="3" type="ORF">A3Q29_02940</name>
</gene>
<name>A0A1S1HR05_PROST</name>
<dbReference type="EMBL" id="LVIE01000112">
    <property type="protein sequence ID" value="OHT24685.1"/>
    <property type="molecule type" value="Genomic_DNA"/>
</dbReference>
<keyword evidence="1" id="KW-1133">Transmembrane helix</keyword>
<dbReference type="PANTHER" id="PTHR33420">
    <property type="entry name" value="FIMBRIAL SUBUNIT ELFA-RELATED"/>
    <property type="match status" value="1"/>
</dbReference>
<reference evidence="3 4" key="1">
    <citation type="submission" date="2016-03" db="EMBL/GenBank/DDBJ databases">
        <title>Genome sequence of Providencia stuartii strain, isolated from the salivary glands of larval Lucilia sericata.</title>
        <authorList>
            <person name="Yuan Y."/>
            <person name="Zhang Y."/>
            <person name="Fu S."/>
            <person name="Crippen T.L."/>
            <person name="Visi D."/>
            <person name="Benbow M.E."/>
            <person name="Allen M."/>
            <person name="Tomberlin J.K."/>
            <person name="Sze S.-H."/>
            <person name="Tarone A.M."/>
        </authorList>
    </citation>
    <scope>NUCLEOTIDE SEQUENCE [LARGE SCALE GENOMIC DNA]</scope>
    <source>
        <strain evidence="3 4">Crippen</strain>
    </source>
</reference>
<evidence type="ECO:0000313" key="4">
    <source>
        <dbReference type="Proteomes" id="UP000179588"/>
    </source>
</evidence>
<evidence type="ECO:0000313" key="3">
    <source>
        <dbReference type="EMBL" id="OHT24685.1"/>
    </source>
</evidence>
<proteinExistence type="predicted"/>
<feature type="domain" description="Fimbrial-type adhesion" evidence="2">
    <location>
        <begin position="39"/>
        <end position="172"/>
    </location>
</feature>
<comment type="caution">
    <text evidence="3">The sequence shown here is derived from an EMBL/GenBank/DDBJ whole genome shotgun (WGS) entry which is preliminary data.</text>
</comment>
<dbReference type="SUPFAM" id="SSF49401">
    <property type="entry name" value="Bacterial adhesins"/>
    <property type="match status" value="1"/>
</dbReference>
<dbReference type="PANTHER" id="PTHR33420:SF34">
    <property type="entry name" value="MINOR FIMBRIAL SUBUNIT"/>
    <property type="match status" value="1"/>
</dbReference>
<keyword evidence="1" id="KW-0812">Transmembrane</keyword>
<dbReference type="AlphaFoldDB" id="A0A1S1HR05"/>
<dbReference type="Pfam" id="PF00419">
    <property type="entry name" value="Fimbrial"/>
    <property type="match status" value="1"/>
</dbReference>
<accession>A0A1S1HR05</accession>
<keyword evidence="4" id="KW-1185">Reference proteome</keyword>
<organism evidence="3 4">
    <name type="scientific">Providencia stuartii</name>
    <dbReference type="NCBI Taxonomy" id="588"/>
    <lineage>
        <taxon>Bacteria</taxon>
        <taxon>Pseudomonadati</taxon>
        <taxon>Pseudomonadota</taxon>
        <taxon>Gammaproteobacteria</taxon>
        <taxon>Enterobacterales</taxon>
        <taxon>Morganellaceae</taxon>
        <taxon>Providencia</taxon>
    </lineage>
</organism>
<dbReference type="Proteomes" id="UP000179588">
    <property type="component" value="Unassembled WGS sequence"/>
</dbReference>
<dbReference type="InterPro" id="IPR050263">
    <property type="entry name" value="Bact_Fimbrial_Adh_Pro"/>
</dbReference>
<dbReference type="InterPro" id="IPR036937">
    <property type="entry name" value="Adhesion_dom_fimbrial_sf"/>
</dbReference>
<evidence type="ECO:0000256" key="1">
    <source>
        <dbReference type="SAM" id="Phobius"/>
    </source>
</evidence>